<accession>A0A1G9Z8V8</accession>
<dbReference type="PROSITE" id="PS01128">
    <property type="entry name" value="SHIKIMATE_KINASE"/>
    <property type="match status" value="1"/>
</dbReference>
<keyword evidence="11" id="KW-0479">Metal-binding</keyword>
<keyword evidence="11" id="KW-0963">Cytoplasm</keyword>
<comment type="function">
    <text evidence="11">Catalyzes the specific phosphorylation of the 3-hydroxyl group of shikimic acid using ATP as a cosubstrate.</text>
</comment>
<keyword evidence="13" id="KW-1185">Reference proteome</keyword>
<dbReference type="UniPathway" id="UPA00053">
    <property type="reaction ID" value="UER00088"/>
</dbReference>
<dbReference type="GO" id="GO:0009073">
    <property type="term" value="P:aromatic amino acid family biosynthetic process"/>
    <property type="evidence" value="ECO:0007669"/>
    <property type="project" value="UniProtKB-KW"/>
</dbReference>
<evidence type="ECO:0000256" key="6">
    <source>
        <dbReference type="ARBA" id="ARBA00022741"/>
    </source>
</evidence>
<proteinExistence type="inferred from homology"/>
<dbReference type="Gene3D" id="3.40.50.300">
    <property type="entry name" value="P-loop containing nucleotide triphosphate hydrolases"/>
    <property type="match status" value="1"/>
</dbReference>
<comment type="similarity">
    <text evidence="2 11">Belongs to the shikimate kinase family.</text>
</comment>
<organism evidence="12 13">
    <name type="scientific">Tenuibacillus multivorans</name>
    <dbReference type="NCBI Taxonomy" id="237069"/>
    <lineage>
        <taxon>Bacteria</taxon>
        <taxon>Bacillati</taxon>
        <taxon>Bacillota</taxon>
        <taxon>Bacilli</taxon>
        <taxon>Bacillales</taxon>
        <taxon>Bacillaceae</taxon>
        <taxon>Tenuibacillus</taxon>
    </lineage>
</organism>
<feature type="binding site" evidence="11">
    <location>
        <position position="57"/>
    </location>
    <ligand>
        <name>substrate</name>
    </ligand>
</feature>
<evidence type="ECO:0000256" key="2">
    <source>
        <dbReference type="ARBA" id="ARBA00006997"/>
    </source>
</evidence>
<evidence type="ECO:0000256" key="11">
    <source>
        <dbReference type="HAMAP-Rule" id="MF_00109"/>
    </source>
</evidence>
<keyword evidence="4 11" id="KW-0028">Amino-acid biosynthesis</keyword>
<dbReference type="EMBL" id="FNIG01000003">
    <property type="protein sequence ID" value="SDN17862.1"/>
    <property type="molecule type" value="Genomic_DNA"/>
</dbReference>
<dbReference type="InterPro" id="IPR027417">
    <property type="entry name" value="P-loop_NTPase"/>
</dbReference>
<protein>
    <recommendedName>
        <fullName evidence="3 11">Shikimate kinase</fullName>
        <shortName evidence="11">SK</shortName>
        <ecNumber evidence="3 11">2.7.1.71</ecNumber>
    </recommendedName>
</protein>
<keyword evidence="5 11" id="KW-0808">Transferase</keyword>
<evidence type="ECO:0000256" key="4">
    <source>
        <dbReference type="ARBA" id="ARBA00022605"/>
    </source>
</evidence>
<dbReference type="PRINTS" id="PR01100">
    <property type="entry name" value="SHIKIMTKNASE"/>
</dbReference>
<dbReference type="GO" id="GO:0005524">
    <property type="term" value="F:ATP binding"/>
    <property type="evidence" value="ECO:0007669"/>
    <property type="project" value="UniProtKB-UniRule"/>
</dbReference>
<comment type="subcellular location">
    <subcellularLocation>
        <location evidence="11">Cytoplasm</location>
    </subcellularLocation>
</comment>
<dbReference type="EC" id="2.7.1.71" evidence="3 11"/>
<dbReference type="Proteomes" id="UP000199334">
    <property type="component" value="Unassembled WGS sequence"/>
</dbReference>
<comment type="pathway">
    <text evidence="1 11">Metabolic intermediate biosynthesis; chorismate biosynthesis; chorismate from D-erythrose 4-phosphate and phosphoenolpyruvate: step 5/7.</text>
</comment>
<feature type="binding site" evidence="11">
    <location>
        <position position="15"/>
    </location>
    <ligand>
        <name>Mg(2+)</name>
        <dbReference type="ChEBI" id="CHEBI:18420"/>
    </ligand>
</feature>
<comment type="catalytic activity">
    <reaction evidence="10 11">
        <text>shikimate + ATP = 3-phosphoshikimate + ADP + H(+)</text>
        <dbReference type="Rhea" id="RHEA:13121"/>
        <dbReference type="ChEBI" id="CHEBI:15378"/>
        <dbReference type="ChEBI" id="CHEBI:30616"/>
        <dbReference type="ChEBI" id="CHEBI:36208"/>
        <dbReference type="ChEBI" id="CHEBI:145989"/>
        <dbReference type="ChEBI" id="CHEBI:456216"/>
        <dbReference type="EC" id="2.7.1.71"/>
    </reaction>
</comment>
<dbReference type="STRING" id="237069.SAMN05216498_1594"/>
<evidence type="ECO:0000313" key="13">
    <source>
        <dbReference type="Proteomes" id="UP000199334"/>
    </source>
</evidence>
<evidence type="ECO:0000256" key="5">
    <source>
        <dbReference type="ARBA" id="ARBA00022679"/>
    </source>
</evidence>
<dbReference type="SUPFAM" id="SSF52540">
    <property type="entry name" value="P-loop containing nucleoside triphosphate hydrolases"/>
    <property type="match status" value="1"/>
</dbReference>
<reference evidence="12 13" key="1">
    <citation type="submission" date="2016-10" db="EMBL/GenBank/DDBJ databases">
        <authorList>
            <person name="de Groot N.N."/>
        </authorList>
    </citation>
    <scope>NUCLEOTIDE SEQUENCE [LARGE SCALE GENOMIC DNA]</scope>
    <source>
        <strain evidence="12 13">CGMCC 1.3442</strain>
    </source>
</reference>
<keyword evidence="11" id="KW-0460">Magnesium</keyword>
<feature type="binding site" evidence="11">
    <location>
        <begin position="11"/>
        <end position="16"/>
    </location>
    <ligand>
        <name>ATP</name>
        <dbReference type="ChEBI" id="CHEBI:30616"/>
    </ligand>
</feature>
<dbReference type="GO" id="GO:0008652">
    <property type="term" value="P:amino acid biosynthetic process"/>
    <property type="evidence" value="ECO:0007669"/>
    <property type="project" value="UniProtKB-KW"/>
</dbReference>
<feature type="binding site" evidence="11">
    <location>
        <position position="117"/>
    </location>
    <ligand>
        <name>ATP</name>
        <dbReference type="ChEBI" id="CHEBI:30616"/>
    </ligand>
</feature>
<dbReference type="HAMAP" id="MF_00109">
    <property type="entry name" value="Shikimate_kinase"/>
    <property type="match status" value="1"/>
</dbReference>
<keyword evidence="9 11" id="KW-0057">Aromatic amino acid biosynthesis</keyword>
<dbReference type="InterPro" id="IPR000623">
    <property type="entry name" value="Shikimate_kinase/TSH1"/>
</dbReference>
<gene>
    <name evidence="11" type="primary">aroK</name>
    <name evidence="12" type="ORF">SAMN05216498_1594</name>
</gene>
<dbReference type="Pfam" id="PF01202">
    <property type="entry name" value="SKI"/>
    <property type="match status" value="1"/>
</dbReference>
<dbReference type="PANTHER" id="PTHR21087:SF16">
    <property type="entry name" value="SHIKIMATE KINASE 1, CHLOROPLASTIC"/>
    <property type="match status" value="1"/>
</dbReference>
<comment type="cofactor">
    <cofactor evidence="11">
        <name>Mg(2+)</name>
        <dbReference type="ChEBI" id="CHEBI:18420"/>
    </cofactor>
    <text evidence="11">Binds 1 Mg(2+) ion per subunit.</text>
</comment>
<keyword evidence="7 11" id="KW-0418">Kinase</keyword>
<dbReference type="AlphaFoldDB" id="A0A1G9Z8V8"/>
<name>A0A1G9Z8V8_9BACI</name>
<dbReference type="GO" id="GO:0005829">
    <property type="term" value="C:cytosol"/>
    <property type="evidence" value="ECO:0007669"/>
    <property type="project" value="TreeGrafter"/>
</dbReference>
<dbReference type="GO" id="GO:0009423">
    <property type="term" value="P:chorismate biosynthetic process"/>
    <property type="evidence" value="ECO:0007669"/>
    <property type="project" value="UniProtKB-UniRule"/>
</dbReference>
<keyword evidence="6 11" id="KW-0547">Nucleotide-binding</keyword>
<feature type="binding site" evidence="11">
    <location>
        <position position="151"/>
    </location>
    <ligand>
        <name>ATP</name>
        <dbReference type="ChEBI" id="CHEBI:30616"/>
    </ligand>
</feature>
<feature type="binding site" evidence="11">
    <location>
        <position position="33"/>
    </location>
    <ligand>
        <name>substrate</name>
    </ligand>
</feature>
<dbReference type="PANTHER" id="PTHR21087">
    <property type="entry name" value="SHIKIMATE KINASE"/>
    <property type="match status" value="1"/>
</dbReference>
<dbReference type="InterPro" id="IPR023000">
    <property type="entry name" value="Shikimate_kinase_CS"/>
</dbReference>
<evidence type="ECO:0000256" key="9">
    <source>
        <dbReference type="ARBA" id="ARBA00023141"/>
    </source>
</evidence>
<keyword evidence="8 11" id="KW-0067">ATP-binding</keyword>
<evidence type="ECO:0000256" key="8">
    <source>
        <dbReference type="ARBA" id="ARBA00022840"/>
    </source>
</evidence>
<dbReference type="InterPro" id="IPR031322">
    <property type="entry name" value="Shikimate/glucono_kinase"/>
</dbReference>
<evidence type="ECO:0000256" key="1">
    <source>
        <dbReference type="ARBA" id="ARBA00004842"/>
    </source>
</evidence>
<evidence type="ECO:0000256" key="7">
    <source>
        <dbReference type="ARBA" id="ARBA00022777"/>
    </source>
</evidence>
<dbReference type="CDD" id="cd00464">
    <property type="entry name" value="SK"/>
    <property type="match status" value="1"/>
</dbReference>
<comment type="subunit">
    <text evidence="11">Monomer.</text>
</comment>
<evidence type="ECO:0000313" key="12">
    <source>
        <dbReference type="EMBL" id="SDN17862.1"/>
    </source>
</evidence>
<evidence type="ECO:0000256" key="3">
    <source>
        <dbReference type="ARBA" id="ARBA00012154"/>
    </source>
</evidence>
<dbReference type="GO" id="GO:0004765">
    <property type="term" value="F:shikimate kinase activity"/>
    <property type="evidence" value="ECO:0007669"/>
    <property type="project" value="UniProtKB-UniRule"/>
</dbReference>
<sequence>MKPIALIGFMGSGKTTVGQALSNELNHTFLDTDRLIESHTKKSIPQLFETYGEAFFREQETETLKNLSSKHLIVIATGGGIVEREENRLLLQEEFLTIFLETQFESIVKRIGEDSSRPLWQQSLKERQLMFDKRQELYRQSASLSISTDGRSVQEVVQQIMLHINL</sequence>
<evidence type="ECO:0000256" key="10">
    <source>
        <dbReference type="ARBA" id="ARBA00048567"/>
    </source>
</evidence>
<feature type="binding site" evidence="11">
    <location>
        <position position="79"/>
    </location>
    <ligand>
        <name>substrate</name>
    </ligand>
</feature>
<feature type="binding site" evidence="11">
    <location>
        <position position="134"/>
    </location>
    <ligand>
        <name>substrate</name>
    </ligand>
</feature>
<dbReference type="RefSeq" id="WP_093856078.1">
    <property type="nucleotide sequence ID" value="NZ_BJVZ01000011.1"/>
</dbReference>
<dbReference type="GO" id="GO:0000287">
    <property type="term" value="F:magnesium ion binding"/>
    <property type="evidence" value="ECO:0007669"/>
    <property type="project" value="UniProtKB-UniRule"/>
</dbReference>
<dbReference type="OrthoDB" id="9800332at2"/>